<reference evidence="3 4" key="1">
    <citation type="submission" date="2021-01" db="EMBL/GenBank/DDBJ databases">
        <title>Whole genome shotgun sequence of Asanoa siamensis NBRC 107932.</title>
        <authorList>
            <person name="Komaki H."/>
            <person name="Tamura T."/>
        </authorList>
    </citation>
    <scope>NUCLEOTIDE SEQUENCE [LARGE SCALE GENOMIC DNA]</scope>
    <source>
        <strain evidence="3 4">NBRC 107932</strain>
    </source>
</reference>
<evidence type="ECO:0000256" key="1">
    <source>
        <dbReference type="ARBA" id="ARBA00022723"/>
    </source>
</evidence>
<dbReference type="InterPro" id="IPR014710">
    <property type="entry name" value="RmlC-like_jellyroll"/>
</dbReference>
<dbReference type="GO" id="GO:0016853">
    <property type="term" value="F:isomerase activity"/>
    <property type="evidence" value="ECO:0007669"/>
    <property type="project" value="UniProtKB-KW"/>
</dbReference>
<evidence type="ECO:0000313" key="4">
    <source>
        <dbReference type="Proteomes" id="UP000604117"/>
    </source>
</evidence>
<sequence>MITDSPRLPEENVMSVVVLPANQPADRFYLGGDRIAAFRGTAPAGDHVPEDWVGSATTVAGFDEVGLTVLPDGRFLRAALAEDPVRWLGAAHVARFGAKPALLVKLLDAGERLPVHAHPDDAFAQSHLGCRNGKTESWIILDAEPGAKVHLGFREDVPPSTLASWVETQDRETMLGALHDIEVTAGDTVYVPAGYPHAIGPGILLLELQQAADLSLLLEYDGFAIDGPRDGHLGIGFAAALPCVRHEAVPAGTLEEIRGRIDDRHIFPAYADSFFRADHHSGPSTWEPGFSIVVVLSGTGRLTWGTDSSVDLRQGTTVLVPHDAGSIRIDGDVALVRCRPPAA</sequence>
<dbReference type="CDD" id="cd07010">
    <property type="entry name" value="cupin_PMI_type_I_N_bac"/>
    <property type="match status" value="1"/>
</dbReference>
<dbReference type="InterPro" id="IPR011051">
    <property type="entry name" value="RmlC_Cupin_sf"/>
</dbReference>
<keyword evidence="1" id="KW-0479">Metal-binding</keyword>
<keyword evidence="4" id="KW-1185">Reference proteome</keyword>
<dbReference type="Proteomes" id="UP000604117">
    <property type="component" value="Unassembled WGS sequence"/>
</dbReference>
<proteinExistence type="predicted"/>
<dbReference type="EMBL" id="BONE01000067">
    <property type="protein sequence ID" value="GIF76665.1"/>
    <property type="molecule type" value="Genomic_DNA"/>
</dbReference>
<dbReference type="SUPFAM" id="SSF51182">
    <property type="entry name" value="RmlC-like cupins"/>
    <property type="match status" value="1"/>
</dbReference>
<dbReference type="PANTHER" id="PTHR42742:SF3">
    <property type="entry name" value="FRUCTOKINASE"/>
    <property type="match status" value="1"/>
</dbReference>
<comment type="caution">
    <text evidence="3">The sequence shown here is derived from an EMBL/GenBank/DDBJ whole genome shotgun (WGS) entry which is preliminary data.</text>
</comment>
<evidence type="ECO:0000256" key="2">
    <source>
        <dbReference type="ARBA" id="ARBA00022833"/>
    </source>
</evidence>
<organism evidence="3 4">
    <name type="scientific">Asanoa siamensis</name>
    <dbReference type="NCBI Taxonomy" id="926357"/>
    <lineage>
        <taxon>Bacteria</taxon>
        <taxon>Bacillati</taxon>
        <taxon>Actinomycetota</taxon>
        <taxon>Actinomycetes</taxon>
        <taxon>Micromonosporales</taxon>
        <taxon>Micromonosporaceae</taxon>
        <taxon>Asanoa</taxon>
    </lineage>
</organism>
<dbReference type="InterPro" id="IPR051804">
    <property type="entry name" value="Carb_Metab_Reg_Kinase/Isom"/>
</dbReference>
<gene>
    <name evidence="3" type="primary">manA</name>
    <name evidence="3" type="ORF">Asi02nite_61830</name>
</gene>
<evidence type="ECO:0000313" key="3">
    <source>
        <dbReference type="EMBL" id="GIF76665.1"/>
    </source>
</evidence>
<dbReference type="PANTHER" id="PTHR42742">
    <property type="entry name" value="TRANSCRIPTIONAL REPRESSOR MPRA"/>
    <property type="match status" value="1"/>
</dbReference>
<keyword evidence="2" id="KW-0862">Zinc</keyword>
<keyword evidence="3" id="KW-0413">Isomerase</keyword>
<name>A0ABQ4CZE5_9ACTN</name>
<protein>
    <submittedName>
        <fullName evidence="3">Mannose-6-phosphate isomerase</fullName>
    </submittedName>
</protein>
<dbReference type="Gene3D" id="2.60.120.10">
    <property type="entry name" value="Jelly Rolls"/>
    <property type="match status" value="2"/>
</dbReference>
<accession>A0ABQ4CZE5</accession>